<name>A0A2R5FSB4_NOSCO</name>
<sequence>MDKIECYRQFIKQILSEHQQIASKTDTVKSQLILDNENDHYQLAYVGWQGDKRVFGPVMHFDIQNGKIWIQYNGTEESVAERLVELGVPPSDIVIGFHSPFKRQFTSYAVE</sequence>
<dbReference type="RefSeq" id="WP_109010109.1">
    <property type="nucleotide sequence ID" value="NZ_BDUD01000001.1"/>
</dbReference>
<accession>A0A2R5FSB4</accession>
<dbReference type="Gene3D" id="3.30.310.110">
    <property type="entry name" value="XisI-like"/>
    <property type="match status" value="1"/>
</dbReference>
<gene>
    <name evidence="1" type="ORF">NIES4072_40650</name>
</gene>
<dbReference type="CDD" id="cd16382">
    <property type="entry name" value="XisI-like"/>
    <property type="match status" value="1"/>
</dbReference>
<dbReference type="EMBL" id="BDUD01000001">
    <property type="protein sequence ID" value="GBG20388.1"/>
    <property type="molecule type" value="Genomic_DNA"/>
</dbReference>
<dbReference type="SUPFAM" id="SSF143847">
    <property type="entry name" value="XisI-like"/>
    <property type="match status" value="1"/>
</dbReference>
<dbReference type="InterPro" id="IPR035943">
    <property type="entry name" value="XisI-like_sf"/>
</dbReference>
<evidence type="ECO:0000313" key="2">
    <source>
        <dbReference type="Proteomes" id="UP000245124"/>
    </source>
</evidence>
<organism evidence="1 2">
    <name type="scientific">Nostoc commune NIES-4072</name>
    <dbReference type="NCBI Taxonomy" id="2005467"/>
    <lineage>
        <taxon>Bacteria</taxon>
        <taxon>Bacillati</taxon>
        <taxon>Cyanobacteriota</taxon>
        <taxon>Cyanophyceae</taxon>
        <taxon>Nostocales</taxon>
        <taxon>Nostocaceae</taxon>
        <taxon>Nostoc</taxon>
    </lineage>
</organism>
<dbReference type="Pfam" id="PF08869">
    <property type="entry name" value="XisI"/>
    <property type="match status" value="1"/>
</dbReference>
<dbReference type="OrthoDB" id="467081at2"/>
<keyword evidence="2" id="KW-1185">Reference proteome</keyword>
<dbReference type="InterPro" id="IPR014968">
    <property type="entry name" value="XisI"/>
</dbReference>
<protein>
    <submittedName>
        <fullName evidence="1">FdxN element excision controlling factor protein</fullName>
    </submittedName>
</protein>
<evidence type="ECO:0000313" key="1">
    <source>
        <dbReference type="EMBL" id="GBG20388.1"/>
    </source>
</evidence>
<comment type="caution">
    <text evidence="1">The sequence shown here is derived from an EMBL/GenBank/DDBJ whole genome shotgun (WGS) entry which is preliminary data.</text>
</comment>
<dbReference type="AlphaFoldDB" id="A0A2R5FSB4"/>
<reference evidence="1 2" key="1">
    <citation type="submission" date="2017-06" db="EMBL/GenBank/DDBJ databases">
        <title>Genome sequencing of cyanobaciteial culture collection at National Institute for Environmental Studies (NIES).</title>
        <authorList>
            <person name="Hirose Y."/>
            <person name="Shimura Y."/>
            <person name="Fujisawa T."/>
            <person name="Nakamura Y."/>
            <person name="Kawachi M."/>
        </authorList>
    </citation>
    <scope>NUCLEOTIDE SEQUENCE [LARGE SCALE GENOMIC DNA]</scope>
    <source>
        <strain evidence="1 2">NIES-4072</strain>
    </source>
</reference>
<dbReference type="Proteomes" id="UP000245124">
    <property type="component" value="Unassembled WGS sequence"/>
</dbReference>
<proteinExistence type="predicted"/>